<dbReference type="CDD" id="cd01398">
    <property type="entry name" value="RPI_A"/>
    <property type="match status" value="1"/>
</dbReference>
<dbReference type="AlphaFoldDB" id="A0A6J4U6V9"/>
<dbReference type="PANTHER" id="PTHR43748">
    <property type="entry name" value="RIBOSE-5-PHOSPHATE ISOMERASE 3, CHLOROPLASTIC-RELATED"/>
    <property type="match status" value="1"/>
</dbReference>
<protein>
    <recommendedName>
        <fullName evidence="2">Ribose-5-phosphate isomerase A</fullName>
        <ecNumber evidence="2">5.3.1.6</ecNumber>
    </recommendedName>
    <alternativeName>
        <fullName evidence="2">Phosphoriboisomerase A</fullName>
        <shortName evidence="2">PRI</shortName>
    </alternativeName>
</protein>
<dbReference type="SUPFAM" id="SSF100950">
    <property type="entry name" value="NagB/RpiA/CoA transferase-like"/>
    <property type="match status" value="1"/>
</dbReference>
<dbReference type="GO" id="GO:0009052">
    <property type="term" value="P:pentose-phosphate shunt, non-oxidative branch"/>
    <property type="evidence" value="ECO:0007669"/>
    <property type="project" value="UniProtKB-UniRule"/>
</dbReference>
<dbReference type="SUPFAM" id="SSF75445">
    <property type="entry name" value="D-ribose-5-phosphate isomerase (RpiA), lid domain"/>
    <property type="match status" value="1"/>
</dbReference>
<dbReference type="HAMAP" id="MF_00170">
    <property type="entry name" value="Rib_5P_isom_A"/>
    <property type="match status" value="1"/>
</dbReference>
<feature type="active site" description="Proton acceptor" evidence="2">
    <location>
        <position position="105"/>
    </location>
</feature>
<name>A0A6J4U6V9_9BACT</name>
<evidence type="ECO:0000256" key="2">
    <source>
        <dbReference type="HAMAP-Rule" id="MF_00170"/>
    </source>
</evidence>
<proteinExistence type="inferred from homology"/>
<gene>
    <name evidence="2" type="primary">rpiA</name>
    <name evidence="3" type="ORF">AVDCRST_MAG87-177</name>
</gene>
<comment type="function">
    <text evidence="2">Catalyzes the reversible conversion of ribose-5-phosphate to ribulose 5-phosphate.</text>
</comment>
<evidence type="ECO:0000256" key="1">
    <source>
        <dbReference type="ARBA" id="ARBA00023235"/>
    </source>
</evidence>
<comment type="catalytic activity">
    <reaction evidence="2">
        <text>aldehydo-D-ribose 5-phosphate = D-ribulose 5-phosphate</text>
        <dbReference type="Rhea" id="RHEA:14657"/>
        <dbReference type="ChEBI" id="CHEBI:58121"/>
        <dbReference type="ChEBI" id="CHEBI:58273"/>
        <dbReference type="EC" id="5.3.1.6"/>
    </reaction>
</comment>
<dbReference type="NCBIfam" id="TIGR00021">
    <property type="entry name" value="rpiA"/>
    <property type="match status" value="1"/>
</dbReference>
<dbReference type="NCBIfam" id="NF001924">
    <property type="entry name" value="PRK00702.1"/>
    <property type="match status" value="1"/>
</dbReference>
<dbReference type="UniPathway" id="UPA00115">
    <property type="reaction ID" value="UER00412"/>
</dbReference>
<feature type="binding site" evidence="2">
    <location>
        <begin position="28"/>
        <end position="31"/>
    </location>
    <ligand>
        <name>substrate</name>
    </ligand>
</feature>
<dbReference type="PANTHER" id="PTHR43748:SF3">
    <property type="entry name" value="RIBOSE-5-PHOSPHATE ISOMERASE 3, CHLOROPLASTIC-RELATED"/>
    <property type="match status" value="1"/>
</dbReference>
<dbReference type="Gene3D" id="3.40.50.1360">
    <property type="match status" value="1"/>
</dbReference>
<dbReference type="InterPro" id="IPR050262">
    <property type="entry name" value="Ribose-5P_isomerase"/>
</dbReference>
<feature type="binding site" evidence="2">
    <location>
        <position position="123"/>
    </location>
    <ligand>
        <name>substrate</name>
    </ligand>
</feature>
<comment type="pathway">
    <text evidence="2">Carbohydrate degradation; pentose phosphate pathway; D-ribose 5-phosphate from D-ribulose 5-phosphate (non-oxidative stage): step 1/1.</text>
</comment>
<organism evidence="3">
    <name type="scientific">uncultured Thermomicrobiales bacterium</name>
    <dbReference type="NCBI Taxonomy" id="1645740"/>
    <lineage>
        <taxon>Bacteria</taxon>
        <taxon>Pseudomonadati</taxon>
        <taxon>Thermomicrobiota</taxon>
        <taxon>Thermomicrobia</taxon>
        <taxon>Thermomicrobiales</taxon>
        <taxon>environmental samples</taxon>
    </lineage>
</organism>
<evidence type="ECO:0000313" key="3">
    <source>
        <dbReference type="EMBL" id="CAA9542208.1"/>
    </source>
</evidence>
<sequence>MDDSGRLARLGNRAAAEVGDGSVVGLGTGATADAMLLALGERVASGLRITGVATSARTAALAEELNIPLRSLDDVESLDLGIDGADEIDPDLALIKGRGGALLYEKLVAQRARRLVIIAASEKLVDRLGTRFPVPVEVVPLGWSHTARSIDALGLNPRLRLTPTGEPFSTDGGHYILDCGTGPIDDAATTATSLKLITGVVDHGLFVGMADLVLTVDGFGEIGELHQLDRPR</sequence>
<keyword evidence="1 2" id="KW-0413">Isomerase</keyword>
<dbReference type="Pfam" id="PF06026">
    <property type="entry name" value="Rib_5-P_isom_A"/>
    <property type="match status" value="1"/>
</dbReference>
<dbReference type="InterPro" id="IPR020672">
    <property type="entry name" value="Ribose5P_isomerase_typA_subgr"/>
</dbReference>
<dbReference type="GO" id="GO:0004751">
    <property type="term" value="F:ribose-5-phosphate isomerase activity"/>
    <property type="evidence" value="ECO:0007669"/>
    <property type="project" value="UniProtKB-UniRule"/>
</dbReference>
<dbReference type="InterPro" id="IPR004788">
    <property type="entry name" value="Ribose5P_isomerase_type_A"/>
</dbReference>
<feature type="binding site" evidence="2">
    <location>
        <begin position="83"/>
        <end position="86"/>
    </location>
    <ligand>
        <name>substrate</name>
    </ligand>
</feature>
<dbReference type="Gene3D" id="3.30.70.260">
    <property type="match status" value="1"/>
</dbReference>
<comment type="similarity">
    <text evidence="2">Belongs to the ribose 5-phosphate isomerase family.</text>
</comment>
<dbReference type="EC" id="5.3.1.6" evidence="2"/>
<reference evidence="3" key="1">
    <citation type="submission" date="2020-02" db="EMBL/GenBank/DDBJ databases">
        <authorList>
            <person name="Meier V. D."/>
        </authorList>
    </citation>
    <scope>NUCLEOTIDE SEQUENCE</scope>
    <source>
        <strain evidence="3">AVDCRST_MAG87</strain>
    </source>
</reference>
<accession>A0A6J4U6V9</accession>
<comment type="subunit">
    <text evidence="2">Homodimer.</text>
</comment>
<feature type="binding site" evidence="2">
    <location>
        <begin position="96"/>
        <end position="99"/>
    </location>
    <ligand>
        <name>substrate</name>
    </ligand>
</feature>
<dbReference type="InterPro" id="IPR037171">
    <property type="entry name" value="NagB/RpiA_transferase-like"/>
</dbReference>
<dbReference type="EMBL" id="CADCWJ010000049">
    <property type="protein sequence ID" value="CAA9542208.1"/>
    <property type="molecule type" value="Genomic_DNA"/>
</dbReference>